<dbReference type="GO" id="GO:0016887">
    <property type="term" value="F:ATP hydrolysis activity"/>
    <property type="evidence" value="ECO:0007669"/>
    <property type="project" value="InterPro"/>
</dbReference>
<comment type="caution">
    <text evidence="6">The sequence shown here is derived from an EMBL/GenBank/DDBJ whole genome shotgun (WGS) entry which is preliminary data.</text>
</comment>
<feature type="domain" description="AAA+ ATPase" evidence="5">
    <location>
        <begin position="346"/>
        <end position="484"/>
    </location>
</feature>
<feature type="compositionally biased region" description="Basic and acidic residues" evidence="4">
    <location>
        <begin position="284"/>
        <end position="302"/>
    </location>
</feature>
<evidence type="ECO:0000256" key="1">
    <source>
        <dbReference type="ARBA" id="ARBA00010378"/>
    </source>
</evidence>
<keyword evidence="7" id="KW-1185">Reference proteome</keyword>
<dbReference type="Proteomes" id="UP000051999">
    <property type="component" value="Unassembled WGS sequence"/>
</dbReference>
<dbReference type="OrthoDB" id="9806903at2"/>
<evidence type="ECO:0000256" key="3">
    <source>
        <dbReference type="ARBA" id="ARBA00022840"/>
    </source>
</evidence>
<evidence type="ECO:0000313" key="6">
    <source>
        <dbReference type="EMBL" id="KRL56396.1"/>
    </source>
</evidence>
<keyword evidence="3" id="KW-0067">ATP-binding</keyword>
<evidence type="ECO:0000259" key="5">
    <source>
        <dbReference type="SMART" id="SM00382"/>
    </source>
</evidence>
<dbReference type="Gene3D" id="3.40.50.300">
    <property type="entry name" value="P-loop containing nucleotide triphosphate hydrolases"/>
    <property type="match status" value="2"/>
</dbReference>
<dbReference type="SUPFAM" id="SSF52540">
    <property type="entry name" value="P-loop containing nucleoside triphosphate hydrolases"/>
    <property type="match status" value="2"/>
</dbReference>
<dbReference type="FunFam" id="3.40.50.300:FF:000216">
    <property type="entry name" value="Type VII secretion ATPase EccA"/>
    <property type="match status" value="2"/>
</dbReference>
<feature type="region of interest" description="Disordered" evidence="4">
    <location>
        <begin position="270"/>
        <end position="302"/>
    </location>
</feature>
<dbReference type="AlphaFoldDB" id="A0A0R1RI62"/>
<dbReference type="eggNOG" id="COG0464">
    <property type="taxonomic scope" value="Bacteria"/>
</dbReference>
<reference evidence="6 7" key="1">
    <citation type="journal article" date="2015" name="Genome Announc.">
        <title>Expanding the biotechnology potential of lactobacilli through comparative genomics of 213 strains and associated genera.</title>
        <authorList>
            <person name="Sun Z."/>
            <person name="Harris H.M."/>
            <person name="McCann A."/>
            <person name="Guo C."/>
            <person name="Argimon S."/>
            <person name="Zhang W."/>
            <person name="Yang X."/>
            <person name="Jeffery I.B."/>
            <person name="Cooney J.C."/>
            <person name="Kagawa T.F."/>
            <person name="Liu W."/>
            <person name="Song Y."/>
            <person name="Salvetti E."/>
            <person name="Wrobel A."/>
            <person name="Rasinkangas P."/>
            <person name="Parkhill J."/>
            <person name="Rea M.C."/>
            <person name="O'Sullivan O."/>
            <person name="Ritari J."/>
            <person name="Douillard F.P."/>
            <person name="Paul Ross R."/>
            <person name="Yang R."/>
            <person name="Briner A.E."/>
            <person name="Felis G.E."/>
            <person name="de Vos W.M."/>
            <person name="Barrangou R."/>
            <person name="Klaenhammer T.R."/>
            <person name="Caufield P.W."/>
            <person name="Cui Y."/>
            <person name="Zhang H."/>
            <person name="O'Toole P.W."/>
        </authorList>
    </citation>
    <scope>NUCLEOTIDE SEQUENCE [LARGE SCALE GENOMIC DNA]</scope>
    <source>
        <strain evidence="6 7">DSM 15814</strain>
    </source>
</reference>
<dbReference type="Pfam" id="PF00004">
    <property type="entry name" value="AAA"/>
    <property type="match status" value="2"/>
</dbReference>
<dbReference type="InterPro" id="IPR003959">
    <property type="entry name" value="ATPase_AAA_core"/>
</dbReference>
<evidence type="ECO:0000256" key="4">
    <source>
        <dbReference type="SAM" id="MobiDB-lite"/>
    </source>
</evidence>
<dbReference type="PANTHER" id="PTHR43392">
    <property type="entry name" value="AAA-TYPE ATPASE FAMILY PROTEIN / ANKYRIN REPEAT FAMILY PROTEIN"/>
    <property type="match status" value="1"/>
</dbReference>
<proteinExistence type="inferred from homology"/>
<protein>
    <submittedName>
        <fullName evidence="6">CbxX cfqX family protein</fullName>
    </submittedName>
</protein>
<dbReference type="InterPro" id="IPR000641">
    <property type="entry name" value="CbxX/CfxQ"/>
</dbReference>
<dbReference type="RefSeq" id="WP_017262685.1">
    <property type="nucleotide sequence ID" value="NZ_AZFF01000004.1"/>
</dbReference>
<dbReference type="InterPro" id="IPR003593">
    <property type="entry name" value="AAA+_ATPase"/>
</dbReference>
<dbReference type="PRINTS" id="PR00819">
    <property type="entry name" value="CBXCFQXSUPER"/>
</dbReference>
<organism evidence="6 7">
    <name type="scientific">Furfurilactobacillus rossiae DSM 15814</name>
    <dbReference type="NCBI Taxonomy" id="1114972"/>
    <lineage>
        <taxon>Bacteria</taxon>
        <taxon>Bacillati</taxon>
        <taxon>Bacillota</taxon>
        <taxon>Bacilli</taxon>
        <taxon>Lactobacillales</taxon>
        <taxon>Lactobacillaceae</taxon>
        <taxon>Furfurilactobacillus</taxon>
    </lineage>
</organism>
<evidence type="ECO:0000256" key="2">
    <source>
        <dbReference type="ARBA" id="ARBA00022741"/>
    </source>
</evidence>
<dbReference type="SUPFAM" id="SSF51126">
    <property type="entry name" value="Pectin lyase-like"/>
    <property type="match status" value="1"/>
</dbReference>
<gene>
    <name evidence="6" type="ORF">FD35_GL002032</name>
</gene>
<sequence length="837" mass="93917">MKHAYSVGMGFRKHTFEDAVIKCSDGDVILVDPGVYTLPDWFEVGSLKIIGKGDGPADVVLKTSFVLRDSSTFELNNVKVLTESEKRNCIYAGNFSKIKLSNVIIESVVKNYPSVYLKSAELQSDSSRFIHRDTRKTPSIFASEKSVVTVKQVDMDSLRASHSEINIEKSQIRVWTILSKNSEMQADYLYTQNTEENIYILSVLSNSIGSISNLILPSGYSIVRVVSSKLDVKRNNIDDKHRLACDSSEKAIVEVWGIEYKKTEKQQETQNAKIVPKARAKFQPAEKDENKENNSFEKQNHKNERAIDEIDKMVGLRSVKKTVHDFIDMAVFNKQRAQQGLEPISQSYHSLFLGNPGTGKTTVARLVARAMFEEGVMPSDNYVETSRQNLVAQHVGGTAIQTQSILEEATGGVLFIDEAYTLYQEGGTNWGQEAIDTILKYMEDHRDELMIIFAGYTKQMKDFINMNPGLSSRAPNLFDFEDYTPEEISEIGVKQLLDKSFDFDKVYYSAAVIKSYKRENASSNGRWVRNFNDKLIRVMAKNSIKNKSHGISQILNSDIDELTGGSDKDKANETDVILEQLNEMVGLESVKSYVANLTATIVTNKSLSGKIVEEKPTYHMVFSGNPGTGKTTVARLIARLFYDLGILPKDTVLEVSRADLVGRYIGQSEELTKKAVRDAMGGVLFIDEAYQLTSSGSGNDFGKQVVETLITELENNRENFIVIFAGYTQQMNDFLNTNPGLKSRIPLNLNFQDYSASEIAEIVKIRLSKNWKFNKPLLQSLVEKAYSGLPSNEKSNGRWARNLTDKIITHHKIWLSKNLSVADPTNIVDSILVECIS</sequence>
<comment type="similarity">
    <text evidence="1">Belongs to the CbxX/CfxQ family.</text>
</comment>
<dbReference type="PATRIC" id="fig|1114972.6.peg.2077"/>
<dbReference type="SMART" id="SM00382">
    <property type="entry name" value="AAA"/>
    <property type="match status" value="2"/>
</dbReference>
<dbReference type="PANTHER" id="PTHR43392:SF2">
    <property type="entry name" value="AAA-TYPE ATPASE FAMILY PROTEIN _ ANKYRIN REPEAT FAMILY PROTEIN"/>
    <property type="match status" value="1"/>
</dbReference>
<dbReference type="InterPro" id="IPR011050">
    <property type="entry name" value="Pectin_lyase_fold/virulence"/>
</dbReference>
<dbReference type="GO" id="GO:0005524">
    <property type="term" value="F:ATP binding"/>
    <property type="evidence" value="ECO:0007669"/>
    <property type="project" value="UniProtKB-KW"/>
</dbReference>
<dbReference type="CDD" id="cd00009">
    <property type="entry name" value="AAA"/>
    <property type="match status" value="2"/>
</dbReference>
<dbReference type="InterPro" id="IPR050773">
    <property type="entry name" value="CbxX/CfxQ_RuBisCO_ESX"/>
</dbReference>
<dbReference type="EMBL" id="AZFF01000004">
    <property type="protein sequence ID" value="KRL56396.1"/>
    <property type="molecule type" value="Genomic_DNA"/>
</dbReference>
<dbReference type="STRING" id="1114972.FD35_GL002032"/>
<feature type="domain" description="AAA+ ATPase" evidence="5">
    <location>
        <begin position="616"/>
        <end position="777"/>
    </location>
</feature>
<accession>A0A0R1RI62</accession>
<keyword evidence="2" id="KW-0547">Nucleotide-binding</keyword>
<evidence type="ECO:0000313" key="7">
    <source>
        <dbReference type="Proteomes" id="UP000051999"/>
    </source>
</evidence>
<dbReference type="InterPro" id="IPR027417">
    <property type="entry name" value="P-loop_NTPase"/>
</dbReference>
<name>A0A0R1RI62_9LACO</name>
<dbReference type="Gene3D" id="1.10.8.60">
    <property type="match status" value="1"/>
</dbReference>